<keyword evidence="2" id="KW-1133">Transmembrane helix</keyword>
<gene>
    <name evidence="3" type="ORF">PS691_05740</name>
</gene>
<dbReference type="RefSeq" id="WP_150645510.1">
    <property type="nucleotide sequence ID" value="NZ_CABVHQ010000125.1"/>
</dbReference>
<name>A0A5E7FQH5_PSEFL</name>
<evidence type="ECO:0000256" key="1">
    <source>
        <dbReference type="SAM" id="MobiDB-lite"/>
    </source>
</evidence>
<evidence type="ECO:0000313" key="4">
    <source>
        <dbReference type="Proteomes" id="UP000337909"/>
    </source>
</evidence>
<dbReference type="EMBL" id="CABVHQ010000125">
    <property type="protein sequence ID" value="VVO41014.1"/>
    <property type="molecule type" value="Genomic_DNA"/>
</dbReference>
<keyword evidence="2" id="KW-0812">Transmembrane</keyword>
<evidence type="ECO:0000313" key="3">
    <source>
        <dbReference type="EMBL" id="VVO41014.1"/>
    </source>
</evidence>
<protein>
    <recommendedName>
        <fullName evidence="5">SPOR domain-containing protein</fullName>
    </recommendedName>
</protein>
<keyword evidence="2" id="KW-0472">Membrane</keyword>
<evidence type="ECO:0000256" key="2">
    <source>
        <dbReference type="SAM" id="Phobius"/>
    </source>
</evidence>
<reference evidence="3 4" key="1">
    <citation type="submission" date="2019-09" db="EMBL/GenBank/DDBJ databases">
        <authorList>
            <person name="Chandra G."/>
            <person name="Truman W A."/>
        </authorList>
    </citation>
    <scope>NUCLEOTIDE SEQUENCE [LARGE SCALE GENOMIC DNA]</scope>
    <source>
        <strain evidence="3">PS691</strain>
    </source>
</reference>
<organism evidence="3 4">
    <name type="scientific">Pseudomonas fluorescens</name>
    <dbReference type="NCBI Taxonomy" id="294"/>
    <lineage>
        <taxon>Bacteria</taxon>
        <taxon>Pseudomonadati</taxon>
        <taxon>Pseudomonadota</taxon>
        <taxon>Gammaproteobacteria</taxon>
        <taxon>Pseudomonadales</taxon>
        <taxon>Pseudomonadaceae</taxon>
        <taxon>Pseudomonas</taxon>
    </lineage>
</organism>
<proteinExistence type="predicted"/>
<dbReference type="AlphaFoldDB" id="A0A5E7FQH5"/>
<feature type="transmembrane region" description="Helical" evidence="2">
    <location>
        <begin position="114"/>
        <end position="132"/>
    </location>
</feature>
<accession>A0A5E7FQH5</accession>
<sequence>MRKIGLGFMITGVMGQLSALVWTYTSPDFSCTTASTTPTSSQEQADSNQLPIDSFARTEADSNKAPLDSLSSKALTPPASLGVERPHPVKLPAAIRSEIPAYLDRLSQLFSSKLAIIIGGLIAIAGLLLTLFSRKKISATKLHIFQSKAGSSLVLEDSCLTCGGVIRHAKKPIKLSPPQGLWVIELTLNTQSRRRSIKVIQHLALPVIRREHDFIVIGPYRQKQEASYVLTDLSENYGVRGWLMRGN</sequence>
<feature type="region of interest" description="Disordered" evidence="1">
    <location>
        <begin position="63"/>
        <end position="83"/>
    </location>
</feature>
<dbReference type="OrthoDB" id="6824435at2"/>
<dbReference type="Proteomes" id="UP000337909">
    <property type="component" value="Unassembled WGS sequence"/>
</dbReference>
<evidence type="ECO:0008006" key="5">
    <source>
        <dbReference type="Google" id="ProtNLM"/>
    </source>
</evidence>